<keyword evidence="1" id="KW-1133">Transmembrane helix</keyword>
<evidence type="ECO:0000313" key="3">
    <source>
        <dbReference type="Proteomes" id="UP000604117"/>
    </source>
</evidence>
<reference evidence="2 3" key="1">
    <citation type="submission" date="2021-01" db="EMBL/GenBank/DDBJ databases">
        <title>Whole genome shotgun sequence of Asanoa siamensis NBRC 107932.</title>
        <authorList>
            <person name="Komaki H."/>
            <person name="Tamura T."/>
        </authorList>
    </citation>
    <scope>NUCLEOTIDE SEQUENCE [LARGE SCALE GENOMIC DNA]</scope>
    <source>
        <strain evidence="2 3">NBRC 107932</strain>
    </source>
</reference>
<name>A0ABQ4CVG8_9ACTN</name>
<evidence type="ECO:0000256" key="1">
    <source>
        <dbReference type="SAM" id="Phobius"/>
    </source>
</evidence>
<keyword evidence="3" id="KW-1185">Reference proteome</keyword>
<keyword evidence="1" id="KW-0812">Transmembrane</keyword>
<comment type="caution">
    <text evidence="2">The sequence shown here is derived from an EMBL/GenBank/DDBJ whole genome shotgun (WGS) entry which is preliminary data.</text>
</comment>
<organism evidence="2 3">
    <name type="scientific">Asanoa siamensis</name>
    <dbReference type="NCBI Taxonomy" id="926357"/>
    <lineage>
        <taxon>Bacteria</taxon>
        <taxon>Bacillati</taxon>
        <taxon>Actinomycetota</taxon>
        <taxon>Actinomycetes</taxon>
        <taxon>Micromonosporales</taxon>
        <taxon>Micromonosporaceae</taxon>
        <taxon>Asanoa</taxon>
    </lineage>
</organism>
<accession>A0ABQ4CVG8</accession>
<gene>
    <name evidence="2" type="ORF">Asi02nite_47940</name>
</gene>
<dbReference type="Proteomes" id="UP000604117">
    <property type="component" value="Unassembled WGS sequence"/>
</dbReference>
<feature type="transmembrane region" description="Helical" evidence="1">
    <location>
        <begin position="15"/>
        <end position="36"/>
    </location>
</feature>
<keyword evidence="1" id="KW-0472">Membrane</keyword>
<sequence>MLVADAPNLADWMQAWGSIAAAITSTIAIVITGALLRHETRARREEKEDARRAQARLVVVEWLNRPRNELELPAVATVRVHNHSQAAIYHVKAHDAGFGTAHRLDRGQDVPPGGTCELSWERDARELRGRREPRVEFIDSSNNRWYAAPGGWMSNKAPEIVPLRRRRWSFRR</sequence>
<protein>
    <submittedName>
        <fullName evidence="2">Uncharacterized protein</fullName>
    </submittedName>
</protein>
<proteinExistence type="predicted"/>
<dbReference type="EMBL" id="BONE01000041">
    <property type="protein sequence ID" value="GIF75276.1"/>
    <property type="molecule type" value="Genomic_DNA"/>
</dbReference>
<evidence type="ECO:0000313" key="2">
    <source>
        <dbReference type="EMBL" id="GIF75276.1"/>
    </source>
</evidence>